<evidence type="ECO:0000256" key="12">
    <source>
        <dbReference type="ARBA" id="ARBA00029811"/>
    </source>
</evidence>
<dbReference type="GO" id="GO:0008270">
    <property type="term" value="F:zinc ion binding"/>
    <property type="evidence" value="ECO:0007669"/>
    <property type="project" value="InterPro"/>
</dbReference>
<keyword evidence="11" id="KW-0482">Metalloprotease</keyword>
<dbReference type="GO" id="GO:0006508">
    <property type="term" value="P:proteolysis"/>
    <property type="evidence" value="ECO:0007669"/>
    <property type="project" value="UniProtKB-KW"/>
</dbReference>
<evidence type="ECO:0000256" key="13">
    <source>
        <dbReference type="ARBA" id="ARBA00031533"/>
    </source>
</evidence>
<evidence type="ECO:0000256" key="4">
    <source>
        <dbReference type="ARBA" id="ARBA00012564"/>
    </source>
</evidence>
<dbReference type="RefSeq" id="WP_184813959.1">
    <property type="nucleotide sequence ID" value="NZ_JACHJQ010000006.1"/>
</dbReference>
<keyword evidence="10 15" id="KW-0862">Zinc</keyword>
<evidence type="ECO:0000259" key="16">
    <source>
        <dbReference type="Pfam" id="PF01433"/>
    </source>
</evidence>
<dbReference type="CDD" id="cd09603">
    <property type="entry name" value="M1_APN_like"/>
    <property type="match status" value="1"/>
</dbReference>
<dbReference type="SUPFAM" id="SSF63737">
    <property type="entry name" value="Leukotriene A4 hydrolase N-terminal domain"/>
    <property type="match status" value="1"/>
</dbReference>
<keyword evidence="9" id="KW-0378">Hydrolase</keyword>
<evidence type="ECO:0000256" key="8">
    <source>
        <dbReference type="ARBA" id="ARBA00022723"/>
    </source>
</evidence>
<dbReference type="Pfam" id="PF01433">
    <property type="entry name" value="Peptidase_M1"/>
    <property type="match status" value="1"/>
</dbReference>
<evidence type="ECO:0000256" key="6">
    <source>
        <dbReference type="ARBA" id="ARBA00022490"/>
    </source>
</evidence>
<dbReference type="GO" id="GO:0008237">
    <property type="term" value="F:metallopeptidase activity"/>
    <property type="evidence" value="ECO:0007669"/>
    <property type="project" value="UniProtKB-KW"/>
</dbReference>
<sequence>MALSDTGLLGHGNHGYRVSHYDLELATKPATGRLSGKARLTVVAAAADTPLVFDLGPFRIERVLVDGKPVRWTHRGGKVRIRGRFLVDTPFPVEIRYAGRPTPVRTRYWGEVGWDELTDGVIVASQPVGAPSWFPCDDHVGAKATFRIEVTVPTAYTVVANGVLSARTSGGSTATWTYVADEPMAPYLATVQIGLYERILLSPGQILAVSRGLSRAAQHDFARQPKMMRVFTELFGPYPFAEYAVVVTDDELEVPVEAQGLSIFGANHVDGHRGHERLVAHELAHQWFGNSVGLADWQHIWLNEGFAAYAEWLWSERSGGPRAETLAARSRALLATMPQNLRIGDPPARDMFDDRLYQRGALTLHTLRTLVGDEVFFPLLREWTATHRHGTVVTSDFAALAQRHAGRSLTAFFDQWLYQPSLP</sequence>
<evidence type="ECO:0000259" key="17">
    <source>
        <dbReference type="Pfam" id="PF17900"/>
    </source>
</evidence>
<reference evidence="18 19" key="1">
    <citation type="submission" date="2020-08" db="EMBL/GenBank/DDBJ databases">
        <title>Genomic Encyclopedia of Type Strains, Phase III (KMG-III): the genomes of soil and plant-associated and newly described type strains.</title>
        <authorList>
            <person name="Whitman W."/>
        </authorList>
    </citation>
    <scope>NUCLEOTIDE SEQUENCE [LARGE SCALE GENOMIC DNA]</scope>
    <source>
        <strain evidence="18 19">CECT 8960</strain>
    </source>
</reference>
<feature type="active site" description="Proton acceptor" evidence="14">
    <location>
        <position position="282"/>
    </location>
</feature>
<feature type="domain" description="Aminopeptidase N-like N-terminal" evidence="17">
    <location>
        <begin position="19"/>
        <end position="188"/>
    </location>
</feature>
<dbReference type="InterPro" id="IPR027268">
    <property type="entry name" value="Peptidase_M4/M1_CTD_sf"/>
</dbReference>
<accession>A0A7W7VH09</accession>
<comment type="catalytic activity">
    <reaction evidence="1">
        <text>Release of an N-terminal amino acid, Xaa-|-Yaa- from a peptide, amide or arylamide. Xaa is preferably Ala, but may be most amino acids including Pro (slow action). When a terminal hydrophobic residue is followed by a prolyl residue, the two may be released as an intact Xaa-Pro dipeptide.</text>
        <dbReference type="EC" id="3.4.11.2"/>
    </reaction>
</comment>
<feature type="binding site" evidence="15">
    <location>
        <position position="285"/>
    </location>
    <ligand>
        <name>Zn(2+)</name>
        <dbReference type="ChEBI" id="CHEBI:29105"/>
        <note>catalytic</note>
    </ligand>
</feature>
<dbReference type="EMBL" id="JACHJQ010000006">
    <property type="protein sequence ID" value="MBB4909913.1"/>
    <property type="molecule type" value="Genomic_DNA"/>
</dbReference>
<dbReference type="AlphaFoldDB" id="A0A7W7VH09"/>
<dbReference type="SUPFAM" id="SSF55486">
    <property type="entry name" value="Metalloproteases ('zincins'), catalytic domain"/>
    <property type="match status" value="1"/>
</dbReference>
<feature type="active site" description="Proton donor" evidence="14">
    <location>
        <position position="357"/>
    </location>
</feature>
<keyword evidence="19" id="KW-1185">Reference proteome</keyword>
<dbReference type="PRINTS" id="PR00756">
    <property type="entry name" value="ALADIPTASE"/>
</dbReference>
<evidence type="ECO:0000256" key="14">
    <source>
        <dbReference type="PIRSR" id="PIRSR634015-1"/>
    </source>
</evidence>
<dbReference type="InterPro" id="IPR045357">
    <property type="entry name" value="Aminopeptidase_N-like_N"/>
</dbReference>
<dbReference type="PANTHER" id="PTHR45726:SF3">
    <property type="entry name" value="LEUKOTRIENE A-4 HYDROLASE"/>
    <property type="match status" value="1"/>
</dbReference>
<comment type="similarity">
    <text evidence="3">Belongs to the peptidase M1 family.</text>
</comment>
<feature type="binding site" evidence="15">
    <location>
        <position position="304"/>
    </location>
    <ligand>
        <name>Zn(2+)</name>
        <dbReference type="ChEBI" id="CHEBI:29105"/>
        <note>catalytic</note>
    </ligand>
</feature>
<evidence type="ECO:0000256" key="2">
    <source>
        <dbReference type="ARBA" id="ARBA00004496"/>
    </source>
</evidence>
<dbReference type="Proteomes" id="UP000520767">
    <property type="component" value="Unassembled WGS sequence"/>
</dbReference>
<feature type="domain" description="Peptidase M1 membrane alanine aminopeptidase" evidence="16">
    <location>
        <begin position="225"/>
        <end position="416"/>
    </location>
</feature>
<dbReference type="Gene3D" id="1.10.390.10">
    <property type="entry name" value="Neutral Protease Domain 2"/>
    <property type="match status" value="1"/>
</dbReference>
<evidence type="ECO:0000256" key="5">
    <source>
        <dbReference type="ARBA" id="ARBA00015611"/>
    </source>
</evidence>
<comment type="subcellular location">
    <subcellularLocation>
        <location evidence="2">Cytoplasm</location>
    </subcellularLocation>
</comment>
<keyword evidence="8 15" id="KW-0479">Metal-binding</keyword>
<proteinExistence type="inferred from homology"/>
<protein>
    <recommendedName>
        <fullName evidence="5">Aminopeptidase N</fullName>
        <ecNumber evidence="4">3.4.11.2</ecNumber>
    </recommendedName>
    <alternativeName>
        <fullName evidence="12">Alanine aminopeptidase</fullName>
    </alternativeName>
    <alternativeName>
        <fullName evidence="13">Lysyl aminopeptidase</fullName>
    </alternativeName>
</protein>
<evidence type="ECO:0000256" key="15">
    <source>
        <dbReference type="PIRSR" id="PIRSR634015-3"/>
    </source>
</evidence>
<evidence type="ECO:0000313" key="19">
    <source>
        <dbReference type="Proteomes" id="UP000520767"/>
    </source>
</evidence>
<dbReference type="InterPro" id="IPR014782">
    <property type="entry name" value="Peptidase_M1_dom"/>
</dbReference>
<dbReference type="InterPro" id="IPR034015">
    <property type="entry name" value="M1_LTA4H"/>
</dbReference>
<dbReference type="PANTHER" id="PTHR45726">
    <property type="entry name" value="LEUKOTRIENE A-4 HYDROLASE"/>
    <property type="match status" value="1"/>
</dbReference>
<dbReference type="GO" id="GO:0005737">
    <property type="term" value="C:cytoplasm"/>
    <property type="evidence" value="ECO:0007669"/>
    <property type="project" value="UniProtKB-SubCell"/>
</dbReference>
<evidence type="ECO:0000256" key="1">
    <source>
        <dbReference type="ARBA" id="ARBA00000098"/>
    </source>
</evidence>
<comment type="caution">
    <text evidence="18">The sequence shown here is derived from an EMBL/GenBank/DDBJ whole genome shotgun (WGS) entry which is preliminary data.</text>
</comment>
<dbReference type="InterPro" id="IPR042097">
    <property type="entry name" value="Aminopeptidase_N-like_N_sf"/>
</dbReference>
<evidence type="ECO:0000256" key="10">
    <source>
        <dbReference type="ARBA" id="ARBA00022833"/>
    </source>
</evidence>
<dbReference type="EC" id="3.4.11.2" evidence="4"/>
<keyword evidence="18" id="KW-0031">Aminopeptidase</keyword>
<dbReference type="Gene3D" id="2.60.40.1730">
    <property type="entry name" value="tricorn interacting facor f3 domain"/>
    <property type="match status" value="1"/>
</dbReference>
<dbReference type="Pfam" id="PF17900">
    <property type="entry name" value="Peptidase_M1_N"/>
    <property type="match status" value="1"/>
</dbReference>
<dbReference type="GO" id="GO:0016285">
    <property type="term" value="F:alanyl aminopeptidase activity"/>
    <property type="evidence" value="ECO:0007669"/>
    <property type="project" value="UniProtKB-EC"/>
</dbReference>
<organism evidence="18 19">
    <name type="scientific">Actinophytocola algeriensis</name>
    <dbReference type="NCBI Taxonomy" id="1768010"/>
    <lineage>
        <taxon>Bacteria</taxon>
        <taxon>Bacillati</taxon>
        <taxon>Actinomycetota</taxon>
        <taxon>Actinomycetes</taxon>
        <taxon>Pseudonocardiales</taxon>
        <taxon>Pseudonocardiaceae</taxon>
    </lineage>
</organism>
<keyword evidence="6" id="KW-0963">Cytoplasm</keyword>
<name>A0A7W7VH09_9PSEU</name>
<keyword evidence="7" id="KW-0645">Protease</keyword>
<evidence type="ECO:0000256" key="7">
    <source>
        <dbReference type="ARBA" id="ARBA00022670"/>
    </source>
</evidence>
<dbReference type="InterPro" id="IPR001930">
    <property type="entry name" value="Peptidase_M1"/>
</dbReference>
<evidence type="ECO:0000256" key="3">
    <source>
        <dbReference type="ARBA" id="ARBA00010136"/>
    </source>
</evidence>
<evidence type="ECO:0000256" key="11">
    <source>
        <dbReference type="ARBA" id="ARBA00023049"/>
    </source>
</evidence>
<gene>
    <name evidence="18" type="ORF">FHR82_006171</name>
</gene>
<feature type="binding site" evidence="15">
    <location>
        <position position="281"/>
    </location>
    <ligand>
        <name>Zn(2+)</name>
        <dbReference type="ChEBI" id="CHEBI:29105"/>
        <note>catalytic</note>
    </ligand>
</feature>
<evidence type="ECO:0000313" key="18">
    <source>
        <dbReference type="EMBL" id="MBB4909913.1"/>
    </source>
</evidence>
<comment type="cofactor">
    <cofactor evidence="15">
        <name>Zn(2+)</name>
        <dbReference type="ChEBI" id="CHEBI:29105"/>
    </cofactor>
    <text evidence="15">Binds 1 zinc ion per subunit.</text>
</comment>
<evidence type="ECO:0000256" key="9">
    <source>
        <dbReference type="ARBA" id="ARBA00022801"/>
    </source>
</evidence>